<name>M0NAK8_9EURY</name>
<gene>
    <name evidence="1" type="ORF">C451_05765</name>
</gene>
<dbReference type="EMBL" id="AOMF01000119">
    <property type="protein sequence ID" value="EMA54992.1"/>
    <property type="molecule type" value="Genomic_DNA"/>
</dbReference>
<accession>M0NAK8</accession>
<sequence>MPYRSVTTFSFHPLQFTFTVNVFNKLTMLVTLVDDCTFLAADPIVLRFQLSHPLIRLYALLHSF</sequence>
<protein>
    <submittedName>
        <fullName evidence="1">Uncharacterized protein</fullName>
    </submittedName>
</protein>
<reference evidence="1 2" key="1">
    <citation type="journal article" date="2014" name="PLoS Genet.">
        <title>Phylogenetically driven sequencing of extremely halophilic archaea reveals strategies for static and dynamic osmo-response.</title>
        <authorList>
            <person name="Becker E.A."/>
            <person name="Seitzer P.M."/>
            <person name="Tritt A."/>
            <person name="Larsen D."/>
            <person name="Krusor M."/>
            <person name="Yao A.I."/>
            <person name="Wu D."/>
            <person name="Madern D."/>
            <person name="Eisen J.A."/>
            <person name="Darling A.E."/>
            <person name="Facciotti M.T."/>
        </authorList>
    </citation>
    <scope>NUCLEOTIDE SEQUENCE [LARGE SCALE GENOMIC DNA]</scope>
    <source>
        <strain evidence="1 2">JCM 13552</strain>
    </source>
</reference>
<keyword evidence="2" id="KW-1185">Reference proteome</keyword>
<dbReference type="Proteomes" id="UP000011680">
    <property type="component" value="Unassembled WGS sequence"/>
</dbReference>
<organism evidence="1 2">
    <name type="scientific">Halococcus thailandensis JCM 13552</name>
    <dbReference type="NCBI Taxonomy" id="1227457"/>
    <lineage>
        <taxon>Archaea</taxon>
        <taxon>Methanobacteriati</taxon>
        <taxon>Methanobacteriota</taxon>
        <taxon>Stenosarchaea group</taxon>
        <taxon>Halobacteria</taxon>
        <taxon>Halobacteriales</taxon>
        <taxon>Halococcaceae</taxon>
        <taxon>Halococcus</taxon>
    </lineage>
</organism>
<dbReference type="AlphaFoldDB" id="M0NAK8"/>
<evidence type="ECO:0000313" key="1">
    <source>
        <dbReference type="EMBL" id="EMA54992.1"/>
    </source>
</evidence>
<proteinExistence type="predicted"/>
<comment type="caution">
    <text evidence="1">The sequence shown here is derived from an EMBL/GenBank/DDBJ whole genome shotgun (WGS) entry which is preliminary data.</text>
</comment>
<dbReference type="STRING" id="1227457.C451_05765"/>
<evidence type="ECO:0000313" key="2">
    <source>
        <dbReference type="Proteomes" id="UP000011680"/>
    </source>
</evidence>